<dbReference type="EMBL" id="UYSG01000788">
    <property type="protein sequence ID" value="VDL23841.1"/>
    <property type="molecule type" value="Genomic_DNA"/>
</dbReference>
<dbReference type="OrthoDB" id="203279at2759"/>
<accession>A0A0R3SDW8</accession>
<evidence type="ECO:0000256" key="7">
    <source>
        <dbReference type="ARBA" id="ARBA00031962"/>
    </source>
</evidence>
<evidence type="ECO:0000313" key="8">
    <source>
        <dbReference type="EMBL" id="VDL23841.1"/>
    </source>
</evidence>
<evidence type="ECO:0000256" key="3">
    <source>
        <dbReference type="ARBA" id="ARBA00023015"/>
    </source>
</evidence>
<evidence type="ECO:0000256" key="5">
    <source>
        <dbReference type="ARBA" id="ARBA00023242"/>
    </source>
</evidence>
<reference evidence="10" key="1">
    <citation type="submission" date="2017-02" db="UniProtKB">
        <authorList>
            <consortium name="WormBaseParasite"/>
        </authorList>
    </citation>
    <scope>IDENTIFICATION</scope>
</reference>
<evidence type="ECO:0000256" key="6">
    <source>
        <dbReference type="ARBA" id="ARBA00025687"/>
    </source>
</evidence>
<evidence type="ECO:0000313" key="9">
    <source>
        <dbReference type="Proteomes" id="UP000274504"/>
    </source>
</evidence>
<evidence type="ECO:0000256" key="1">
    <source>
        <dbReference type="ARBA" id="ARBA00004123"/>
    </source>
</evidence>
<name>A0A0R3SDW8_HYMDI</name>
<comment type="subcellular location">
    <subcellularLocation>
        <location evidence="1">Nucleus</location>
    </subcellularLocation>
</comment>
<evidence type="ECO:0000256" key="4">
    <source>
        <dbReference type="ARBA" id="ARBA00023163"/>
    </source>
</evidence>
<dbReference type="Proteomes" id="UP000274504">
    <property type="component" value="Unassembled WGS sequence"/>
</dbReference>
<sequence length="174" mass="20184">MQSMVRFGTSSQQAHSRKKDTYLNNLNSRLRESLKSIQENFEMMLSRAKLENQAILCRCDPYSLVTQENFEYNVRAANIVNACEGITRLVSEIKLLLILGDFRWLETSVNEEAEERECRFSDLMEVTSRLCESISRDLVSLEEVLGCTPRRPRDQTISSESNFENNAFKFRPLN</sequence>
<dbReference type="GO" id="GO:0016592">
    <property type="term" value="C:mediator complex"/>
    <property type="evidence" value="ECO:0007669"/>
    <property type="project" value="InterPro"/>
</dbReference>
<dbReference type="InterPro" id="IPR009332">
    <property type="entry name" value="Med22"/>
</dbReference>
<dbReference type="AlphaFoldDB" id="A0A0R3SDW8"/>
<dbReference type="WBParaSite" id="HDID_0000291601-mRNA-1">
    <property type="protein sequence ID" value="HDID_0000291601-mRNA-1"/>
    <property type="gene ID" value="HDID_0000291601"/>
</dbReference>
<dbReference type="GO" id="GO:0003712">
    <property type="term" value="F:transcription coregulator activity"/>
    <property type="evidence" value="ECO:0007669"/>
    <property type="project" value="InterPro"/>
</dbReference>
<dbReference type="STRING" id="6216.A0A0R3SDW8"/>
<keyword evidence="3" id="KW-0805">Transcription regulation</keyword>
<reference evidence="8 9" key="2">
    <citation type="submission" date="2018-11" db="EMBL/GenBank/DDBJ databases">
        <authorList>
            <consortium name="Pathogen Informatics"/>
        </authorList>
    </citation>
    <scope>NUCLEOTIDE SEQUENCE [LARGE SCALE GENOMIC DNA]</scope>
</reference>
<protein>
    <recommendedName>
        <fullName evidence="2">Mediator of RNA polymerase II transcription subunit 22</fullName>
    </recommendedName>
    <alternativeName>
        <fullName evidence="7">Mediator complex subunit 22</fullName>
    </alternativeName>
</protein>
<dbReference type="PANTHER" id="PTHR12434:SF6">
    <property type="entry name" value="MEDIATOR OF RNA POLYMERASE II TRANSCRIPTION SUBUNIT 22"/>
    <property type="match status" value="1"/>
</dbReference>
<evidence type="ECO:0000256" key="2">
    <source>
        <dbReference type="ARBA" id="ARBA00019695"/>
    </source>
</evidence>
<gene>
    <name evidence="8" type="ORF">HDID_LOCUS2914</name>
</gene>
<proteinExistence type="predicted"/>
<evidence type="ECO:0000313" key="10">
    <source>
        <dbReference type="WBParaSite" id="HDID_0000291601-mRNA-1"/>
    </source>
</evidence>
<dbReference type="GO" id="GO:0006357">
    <property type="term" value="P:regulation of transcription by RNA polymerase II"/>
    <property type="evidence" value="ECO:0007669"/>
    <property type="project" value="InterPro"/>
</dbReference>
<dbReference type="Pfam" id="PF06179">
    <property type="entry name" value="Med22"/>
    <property type="match status" value="1"/>
</dbReference>
<dbReference type="PANTHER" id="PTHR12434">
    <property type="entry name" value="MEDIATOR OF RNA POLYMERASE II TRANSCRIPTION SUBUNIT 22"/>
    <property type="match status" value="1"/>
</dbReference>
<organism evidence="10">
    <name type="scientific">Hymenolepis diminuta</name>
    <name type="common">Rat tapeworm</name>
    <dbReference type="NCBI Taxonomy" id="6216"/>
    <lineage>
        <taxon>Eukaryota</taxon>
        <taxon>Metazoa</taxon>
        <taxon>Spiralia</taxon>
        <taxon>Lophotrochozoa</taxon>
        <taxon>Platyhelminthes</taxon>
        <taxon>Cestoda</taxon>
        <taxon>Eucestoda</taxon>
        <taxon>Cyclophyllidea</taxon>
        <taxon>Hymenolepididae</taxon>
        <taxon>Hymenolepis</taxon>
    </lineage>
</organism>
<keyword evidence="5" id="KW-0539">Nucleus</keyword>
<keyword evidence="4" id="KW-0804">Transcription</keyword>
<comment type="function">
    <text evidence="6">Component of the Mediator complex, a coactivator involved in the regulated transcription of nearly all RNA polymerase II-dependent genes. Mediator functions as a bridge to convey information from gene-specific regulatory proteins to the basal RNA polymerase II transcription machinery. Mediator is recruited to promoters by direct interactions with regulatory proteins and serves as a scaffold for the assembly of a functional preinitiation complex with RNA polymerase II and the general transcription factors.</text>
</comment>